<evidence type="ECO:0000256" key="6">
    <source>
        <dbReference type="SAM" id="Phobius"/>
    </source>
</evidence>
<dbReference type="GO" id="GO:0005886">
    <property type="term" value="C:plasma membrane"/>
    <property type="evidence" value="ECO:0007669"/>
    <property type="project" value="UniProtKB-SubCell"/>
</dbReference>
<keyword evidence="3 6" id="KW-0812">Transmembrane</keyword>
<proteinExistence type="predicted"/>
<comment type="caution">
    <text evidence="8">The sequence shown here is derived from an EMBL/GenBank/DDBJ whole genome shotgun (WGS) entry which is preliminary data.</text>
</comment>
<evidence type="ECO:0000256" key="1">
    <source>
        <dbReference type="ARBA" id="ARBA00004162"/>
    </source>
</evidence>
<feature type="domain" description="Phage shock protein PspC N-terminal" evidence="7">
    <location>
        <begin position="2"/>
        <end position="60"/>
    </location>
</feature>
<feature type="transmembrane region" description="Helical" evidence="6">
    <location>
        <begin position="33"/>
        <end position="57"/>
    </location>
</feature>
<gene>
    <name evidence="8" type="ORF">IDH41_20290</name>
</gene>
<evidence type="ECO:0000256" key="5">
    <source>
        <dbReference type="ARBA" id="ARBA00023136"/>
    </source>
</evidence>
<keyword evidence="5 6" id="KW-0472">Membrane</keyword>
<dbReference type="EMBL" id="JACXIY010000025">
    <property type="protein sequence ID" value="MBD2870928.1"/>
    <property type="molecule type" value="Genomic_DNA"/>
</dbReference>
<dbReference type="InterPro" id="IPR052027">
    <property type="entry name" value="PspC"/>
</dbReference>
<dbReference type="InterPro" id="IPR007168">
    <property type="entry name" value="Phageshock_PspC_N"/>
</dbReference>
<keyword evidence="9" id="KW-1185">Reference proteome</keyword>
<evidence type="ECO:0000313" key="8">
    <source>
        <dbReference type="EMBL" id="MBD2870928.1"/>
    </source>
</evidence>
<dbReference type="Pfam" id="PF04024">
    <property type="entry name" value="PspC"/>
    <property type="match status" value="1"/>
</dbReference>
<evidence type="ECO:0000256" key="2">
    <source>
        <dbReference type="ARBA" id="ARBA00022475"/>
    </source>
</evidence>
<evidence type="ECO:0000259" key="7">
    <source>
        <dbReference type="Pfam" id="PF04024"/>
    </source>
</evidence>
<dbReference type="RefSeq" id="WP_190864258.1">
    <property type="nucleotide sequence ID" value="NZ_JACXIY010000025.1"/>
</dbReference>
<evidence type="ECO:0000256" key="3">
    <source>
        <dbReference type="ARBA" id="ARBA00022692"/>
    </source>
</evidence>
<name>A0A927CMQ4_9BACL</name>
<comment type="subcellular location">
    <subcellularLocation>
        <location evidence="1">Cell membrane</location>
        <topology evidence="1">Single-pass membrane protein</topology>
    </subcellularLocation>
</comment>
<evidence type="ECO:0000256" key="4">
    <source>
        <dbReference type="ARBA" id="ARBA00022989"/>
    </source>
</evidence>
<dbReference type="Proteomes" id="UP000632125">
    <property type="component" value="Unassembled WGS sequence"/>
</dbReference>
<keyword evidence="4 6" id="KW-1133">Transmembrane helix</keyword>
<dbReference type="PANTHER" id="PTHR33885:SF3">
    <property type="entry name" value="PHAGE SHOCK PROTEIN C"/>
    <property type="match status" value="1"/>
</dbReference>
<dbReference type="PANTHER" id="PTHR33885">
    <property type="entry name" value="PHAGE SHOCK PROTEIN C"/>
    <property type="match status" value="1"/>
</dbReference>
<evidence type="ECO:0000313" key="9">
    <source>
        <dbReference type="Proteomes" id="UP000632125"/>
    </source>
</evidence>
<organism evidence="8 9">
    <name type="scientific">Paenibacillus arenilitoris</name>
    <dbReference type="NCBI Taxonomy" id="2772299"/>
    <lineage>
        <taxon>Bacteria</taxon>
        <taxon>Bacillati</taxon>
        <taxon>Bacillota</taxon>
        <taxon>Bacilli</taxon>
        <taxon>Bacillales</taxon>
        <taxon>Paenibacillaceae</taxon>
        <taxon>Paenibacillus</taxon>
    </lineage>
</organism>
<dbReference type="AlphaFoldDB" id="A0A927CMQ4"/>
<accession>A0A927CMQ4</accession>
<protein>
    <submittedName>
        <fullName evidence="8">PspC domain-containing protein</fullName>
    </submittedName>
</protein>
<sequence>MKKLFRSTTDSKLTGLCGGIGEWLGIDSTIVRLLVVIASFFSFGAVALIYFIATLIVPKANPDFRFVDHY</sequence>
<reference evidence="8" key="1">
    <citation type="submission" date="2020-09" db="EMBL/GenBank/DDBJ databases">
        <title>A novel bacterium of genus Paenibacillus, isolated from South China Sea.</title>
        <authorList>
            <person name="Huang H."/>
            <person name="Mo K."/>
            <person name="Hu Y."/>
        </authorList>
    </citation>
    <scope>NUCLEOTIDE SEQUENCE</scope>
    <source>
        <strain evidence="8">IB182493</strain>
    </source>
</reference>
<keyword evidence="2" id="KW-1003">Cell membrane</keyword>